<dbReference type="PANTHER" id="PTHR42684">
    <property type="entry name" value="ADENOSYLMETHIONINE-8-AMINO-7-OXONONANOATE AMINOTRANSFERASE"/>
    <property type="match status" value="1"/>
</dbReference>
<evidence type="ECO:0000256" key="5">
    <source>
        <dbReference type="ARBA" id="ARBA00022898"/>
    </source>
</evidence>
<keyword evidence="3 7" id="KW-0032">Aminotransferase</keyword>
<dbReference type="FunFam" id="3.40.640.10:FF:000014">
    <property type="entry name" value="Adenosylmethionine-8-amino-7-oxononanoate aminotransferase, probable"/>
    <property type="match status" value="1"/>
</dbReference>
<evidence type="ECO:0000256" key="4">
    <source>
        <dbReference type="ARBA" id="ARBA00022679"/>
    </source>
</evidence>
<dbReference type="GO" id="GO:0004015">
    <property type="term" value="F:adenosylmethionine-8-amino-7-oxononanoate transaminase activity"/>
    <property type="evidence" value="ECO:0007669"/>
    <property type="project" value="TreeGrafter"/>
</dbReference>
<evidence type="ECO:0000256" key="2">
    <source>
        <dbReference type="ARBA" id="ARBA00008954"/>
    </source>
</evidence>
<dbReference type="InterPro" id="IPR005814">
    <property type="entry name" value="Aminotrans_3"/>
</dbReference>
<keyword evidence="4 7" id="KW-0808">Transferase</keyword>
<evidence type="ECO:0000313" key="8">
    <source>
        <dbReference type="Proteomes" id="UP000241447"/>
    </source>
</evidence>
<evidence type="ECO:0000256" key="3">
    <source>
        <dbReference type="ARBA" id="ARBA00022576"/>
    </source>
</evidence>
<dbReference type="PIRSF" id="PIRSF000521">
    <property type="entry name" value="Transaminase_4ab_Lys_Orn"/>
    <property type="match status" value="1"/>
</dbReference>
<dbReference type="InterPro" id="IPR015424">
    <property type="entry name" value="PyrdxlP-dep_Trfase"/>
</dbReference>
<evidence type="ECO:0000313" key="7">
    <source>
        <dbReference type="EMBL" id="AVW93485.1"/>
    </source>
</evidence>
<evidence type="ECO:0000256" key="6">
    <source>
        <dbReference type="RuleBase" id="RU003560"/>
    </source>
</evidence>
<dbReference type="PANTHER" id="PTHR42684:SF3">
    <property type="entry name" value="ADENOSYLMETHIONINE-8-AMINO-7-OXONONANOATE AMINOTRANSFERASE"/>
    <property type="match status" value="1"/>
</dbReference>
<dbReference type="Pfam" id="PF00202">
    <property type="entry name" value="Aminotran_3"/>
    <property type="match status" value="1"/>
</dbReference>
<dbReference type="PROSITE" id="PS00600">
    <property type="entry name" value="AA_TRANSFER_CLASS_3"/>
    <property type="match status" value="1"/>
</dbReference>
<dbReference type="GO" id="GO:0030170">
    <property type="term" value="F:pyridoxal phosphate binding"/>
    <property type="evidence" value="ECO:0007669"/>
    <property type="project" value="InterPro"/>
</dbReference>
<dbReference type="KEGG" id="cbak:DA792_15915"/>
<proteinExistence type="inferred from homology"/>
<keyword evidence="5 6" id="KW-0663">Pyridoxal phosphate</keyword>
<evidence type="ECO:0000256" key="1">
    <source>
        <dbReference type="ARBA" id="ARBA00001933"/>
    </source>
</evidence>
<dbReference type="InterPro" id="IPR049704">
    <property type="entry name" value="Aminotrans_3_PPA_site"/>
</dbReference>
<comment type="similarity">
    <text evidence="2 6">Belongs to the class-III pyridoxal-phosphate-dependent aminotransferase family.</text>
</comment>
<dbReference type="Proteomes" id="UP000241447">
    <property type="component" value="Chromosome"/>
</dbReference>
<dbReference type="GO" id="GO:0009448">
    <property type="term" value="P:gamma-aminobutyric acid metabolic process"/>
    <property type="evidence" value="ECO:0007669"/>
    <property type="project" value="TreeGrafter"/>
</dbReference>
<dbReference type="OrthoDB" id="9801834at2"/>
<organism evidence="7 8">
    <name type="scientific">Celeribacter baekdonensis</name>
    <dbReference type="NCBI Taxonomy" id="875171"/>
    <lineage>
        <taxon>Bacteria</taxon>
        <taxon>Pseudomonadati</taxon>
        <taxon>Pseudomonadota</taxon>
        <taxon>Alphaproteobacteria</taxon>
        <taxon>Rhodobacterales</taxon>
        <taxon>Roseobacteraceae</taxon>
        <taxon>Celeribacter</taxon>
    </lineage>
</organism>
<sequence length="450" mass="48387">MDQMSFFHPVSSISDLQKNGPTIYTSAKGVTVTRDTGETQLDMGAGLWCVNVGYGRKELVEAGAEALQNLSFQHFFAGASAEPTIRLADRLLNLYRDTVPGSDMARVFFGTSGSDANDTAVKLVNYYNNLRGKPSKKKIIAREGAYHGLTLASGSLTGIKSYHTAFDMPLDTVRHTSCAHYFKYGKEGESEVAYTDRLIADLEAMIAAEGADTIGAFIAEPVMGTGGVFLPPEGYFEKLQAVLDKHDILLIADEVITGFGRTGKWFGSETCGMRPDIVSLAKGLTSAYFPMSASIISNRMWEVFEGASEEMGVLMHGFTYSGHPVGAAIALANLDVLEKENMVDRSATLGPVLLEALRSRVGDSPFVGDIRGVGLMIAVEFSGFPEGAAPHKIVAKHAAKMGVLTRALPFLPVTSFSPPLCVTEQEIIEAADRYARALDAATPELEALMT</sequence>
<gene>
    <name evidence="7" type="ORF">DA792_15915</name>
</gene>
<dbReference type="Gene3D" id="3.40.640.10">
    <property type="entry name" value="Type I PLP-dependent aspartate aminotransferase-like (Major domain)"/>
    <property type="match status" value="1"/>
</dbReference>
<comment type="cofactor">
    <cofactor evidence="1">
        <name>pyridoxal 5'-phosphate</name>
        <dbReference type="ChEBI" id="CHEBI:597326"/>
    </cofactor>
</comment>
<accession>A0A2R4M8F7</accession>
<dbReference type="GO" id="GO:0009102">
    <property type="term" value="P:biotin biosynthetic process"/>
    <property type="evidence" value="ECO:0007669"/>
    <property type="project" value="TreeGrafter"/>
</dbReference>
<dbReference type="AlphaFoldDB" id="A0A2R4M8F7"/>
<name>A0A2R4M8F7_9RHOB</name>
<dbReference type="SUPFAM" id="SSF53383">
    <property type="entry name" value="PLP-dependent transferases"/>
    <property type="match status" value="1"/>
</dbReference>
<reference evidence="7 8" key="1">
    <citation type="submission" date="2018-03" db="EMBL/GenBank/DDBJ databases">
        <title>The Complete Genome of Celeribacter baekdonensis strain LH4, a Thiosulfate-Oxidizing Alphaproteobacterium Isolated from Gulf of Mexico Continental Slope Sediments.</title>
        <authorList>
            <person name="Flood B.E."/>
            <person name="Bailey J.V."/>
            <person name="Leprich D."/>
        </authorList>
    </citation>
    <scope>NUCLEOTIDE SEQUENCE [LARGE SCALE GENOMIC DNA]</scope>
    <source>
        <strain evidence="7 8">LH4</strain>
    </source>
</reference>
<dbReference type="InterPro" id="IPR015422">
    <property type="entry name" value="PyrdxlP-dep_Trfase_small"/>
</dbReference>
<dbReference type="InterPro" id="IPR015421">
    <property type="entry name" value="PyrdxlP-dep_Trfase_major"/>
</dbReference>
<dbReference type="EMBL" id="CP028475">
    <property type="protein sequence ID" value="AVW93485.1"/>
    <property type="molecule type" value="Genomic_DNA"/>
</dbReference>
<dbReference type="CDD" id="cd00610">
    <property type="entry name" value="OAT_like"/>
    <property type="match status" value="1"/>
</dbReference>
<protein>
    <submittedName>
        <fullName evidence="7">Aspartate aminotransferase family protein</fullName>
    </submittedName>
</protein>
<dbReference type="Gene3D" id="3.90.1150.10">
    <property type="entry name" value="Aspartate Aminotransferase, domain 1"/>
    <property type="match status" value="1"/>
</dbReference>